<dbReference type="PANTHER" id="PTHR12320">
    <property type="entry name" value="PROTEIN PHOSPHATASE 2C"/>
    <property type="match status" value="1"/>
</dbReference>
<keyword evidence="1" id="KW-0378">Hydrolase</keyword>
<dbReference type="SUPFAM" id="SSF81606">
    <property type="entry name" value="PP2C-like"/>
    <property type="match status" value="1"/>
</dbReference>
<comment type="cofactor">
    <cofactor evidence="1">
        <name>Mn(2+)</name>
        <dbReference type="ChEBI" id="CHEBI:29035"/>
    </cofactor>
</comment>
<feature type="region of interest" description="Disordered" evidence="2">
    <location>
        <begin position="40"/>
        <end position="70"/>
    </location>
</feature>
<dbReference type="PANTHER" id="PTHR12320:SF1">
    <property type="entry name" value="PROTEIN PHOSPHATASE PTC7 HOMOLOG"/>
    <property type="match status" value="1"/>
</dbReference>
<dbReference type="InParanoid" id="A0A0G4EBK9"/>
<evidence type="ECO:0000256" key="2">
    <source>
        <dbReference type="SAM" id="MobiDB-lite"/>
    </source>
</evidence>
<proteinExistence type="inferred from homology"/>
<dbReference type="InterPro" id="IPR036457">
    <property type="entry name" value="PPM-type-like_dom_sf"/>
</dbReference>
<evidence type="ECO:0000256" key="1">
    <source>
        <dbReference type="RuleBase" id="RU366020"/>
    </source>
</evidence>
<name>A0A0G4EBK9_VITBC</name>
<sequence>MEVDCIVDLWPLPLFHREECPSLVAPSLLLSPPCSVPHSPSLSDVSTAADASSVVSDGDGDHGDADADSDVCDDTDERVGFWEGVCVGAEGGVHPHSLAGCPPAPARPSASSITPLPHATYHFTTTRFAAASSAQARQHFQQQGSRGGWQSGEFHLAFSHYRVSVRLFPKGLAQRFGPQIGGTAVEAFWGDEFVHPSFVVASGANWGAAAADIWKPLTKITALARSGHGIFRAAGPAKWPPVSVERLLPPMEVFSVLSDPKRRPTMPHPPAKTNLQLWAGSSAIPEDSKKATGGEDAHFVCSDGSAVGVADGVGGMWKYGIDPRDFPAYMMDKCCHSADVGNFSLESTGSPEADKLPDTKRALGILWEGYRAARSEGPPGSTTAVVAALDDVGHRLGVANVGDSGIIVFRRGPDGLLSFVLRTEEQQHYFNCPFQLTKMPNEPNDGEGDTPKDADLYSLPVQEGDLIIVGSDGFFDNLFDHEIAAIAARFVSPLEAEAIQSDPTQQADLGNLARPSDPKKIAEALAQAAYARSHDSKADTPWNARLQEMEGMSNKGGKKDDITVVVGWVVPRSEVK</sequence>
<dbReference type="EMBL" id="CDMY01000098">
    <property type="protein sequence ID" value="CEL92674.1"/>
    <property type="molecule type" value="Genomic_DNA"/>
</dbReference>
<dbReference type="PhylomeDB" id="A0A0G4EBK9"/>
<dbReference type="OrthoDB" id="60843at2759"/>
<evidence type="ECO:0000259" key="3">
    <source>
        <dbReference type="PROSITE" id="PS51746"/>
    </source>
</evidence>
<accession>A0A0G4EBK9</accession>
<dbReference type="InterPro" id="IPR039123">
    <property type="entry name" value="PPTC7"/>
</dbReference>
<dbReference type="InterPro" id="IPR001932">
    <property type="entry name" value="PPM-type_phosphatase-like_dom"/>
</dbReference>
<dbReference type="SMART" id="SM00332">
    <property type="entry name" value="PP2Cc"/>
    <property type="match status" value="1"/>
</dbReference>
<feature type="compositionally biased region" description="Low complexity" evidence="2">
    <location>
        <begin position="40"/>
        <end position="57"/>
    </location>
</feature>
<keyword evidence="1" id="KW-0460">Magnesium</keyword>
<keyword evidence="1" id="KW-0464">Manganese</keyword>
<organism evidence="4 5">
    <name type="scientific">Vitrella brassicaformis (strain CCMP3155)</name>
    <dbReference type="NCBI Taxonomy" id="1169540"/>
    <lineage>
        <taxon>Eukaryota</taxon>
        <taxon>Sar</taxon>
        <taxon>Alveolata</taxon>
        <taxon>Colpodellida</taxon>
        <taxon>Vitrellaceae</taxon>
        <taxon>Vitrella</taxon>
    </lineage>
</organism>
<dbReference type="GO" id="GO:0046872">
    <property type="term" value="F:metal ion binding"/>
    <property type="evidence" value="ECO:0007669"/>
    <property type="project" value="UniProtKB-UniRule"/>
</dbReference>
<reference evidence="4 5" key="1">
    <citation type="submission" date="2014-11" db="EMBL/GenBank/DDBJ databases">
        <authorList>
            <person name="Zhu J."/>
            <person name="Qi W."/>
            <person name="Song R."/>
        </authorList>
    </citation>
    <scope>NUCLEOTIDE SEQUENCE [LARGE SCALE GENOMIC DNA]</scope>
</reference>
<dbReference type="Gene3D" id="3.60.40.10">
    <property type="entry name" value="PPM-type phosphatase domain"/>
    <property type="match status" value="1"/>
</dbReference>
<gene>
    <name evidence="4" type="ORF">Vbra_11058</name>
</gene>
<dbReference type="STRING" id="1169540.A0A0G4EBK9"/>
<dbReference type="VEuPathDB" id="CryptoDB:Vbra_11058"/>
<protein>
    <recommendedName>
        <fullName evidence="1">Protein phosphatase</fullName>
        <ecNumber evidence="1">3.1.3.16</ecNumber>
    </recommendedName>
</protein>
<comment type="catalytic activity">
    <reaction evidence="1">
        <text>O-phospho-L-threonyl-[protein] + H2O = L-threonyl-[protein] + phosphate</text>
        <dbReference type="Rhea" id="RHEA:47004"/>
        <dbReference type="Rhea" id="RHEA-COMP:11060"/>
        <dbReference type="Rhea" id="RHEA-COMP:11605"/>
        <dbReference type="ChEBI" id="CHEBI:15377"/>
        <dbReference type="ChEBI" id="CHEBI:30013"/>
        <dbReference type="ChEBI" id="CHEBI:43474"/>
        <dbReference type="ChEBI" id="CHEBI:61977"/>
        <dbReference type="EC" id="3.1.3.16"/>
    </reaction>
</comment>
<keyword evidence="5" id="KW-1185">Reference proteome</keyword>
<comment type="cofactor">
    <cofactor evidence="1">
        <name>Mg(2+)</name>
        <dbReference type="ChEBI" id="CHEBI:18420"/>
    </cofactor>
</comment>
<comment type="similarity">
    <text evidence="1">Belongs to the PP2C family.</text>
</comment>
<dbReference type="Proteomes" id="UP000041254">
    <property type="component" value="Unassembled WGS sequence"/>
</dbReference>
<comment type="catalytic activity">
    <reaction evidence="1">
        <text>O-phospho-L-seryl-[protein] + H2O = L-seryl-[protein] + phosphate</text>
        <dbReference type="Rhea" id="RHEA:20629"/>
        <dbReference type="Rhea" id="RHEA-COMP:9863"/>
        <dbReference type="Rhea" id="RHEA-COMP:11604"/>
        <dbReference type="ChEBI" id="CHEBI:15377"/>
        <dbReference type="ChEBI" id="CHEBI:29999"/>
        <dbReference type="ChEBI" id="CHEBI:43474"/>
        <dbReference type="ChEBI" id="CHEBI:83421"/>
        <dbReference type="EC" id="3.1.3.16"/>
    </reaction>
</comment>
<dbReference type="GO" id="GO:0004722">
    <property type="term" value="F:protein serine/threonine phosphatase activity"/>
    <property type="evidence" value="ECO:0007669"/>
    <property type="project" value="UniProtKB-EC"/>
</dbReference>
<keyword evidence="1" id="KW-0479">Metal-binding</keyword>
<dbReference type="PROSITE" id="PS51746">
    <property type="entry name" value="PPM_2"/>
    <property type="match status" value="1"/>
</dbReference>
<keyword evidence="1" id="KW-0904">Protein phosphatase</keyword>
<dbReference type="EC" id="3.1.3.16" evidence="1"/>
<dbReference type="AlphaFoldDB" id="A0A0G4EBK9"/>
<evidence type="ECO:0000313" key="4">
    <source>
        <dbReference type="EMBL" id="CEL92674.1"/>
    </source>
</evidence>
<evidence type="ECO:0000313" key="5">
    <source>
        <dbReference type="Proteomes" id="UP000041254"/>
    </source>
</evidence>
<feature type="domain" description="PPM-type phosphatase" evidence="3">
    <location>
        <begin position="281"/>
        <end position="569"/>
    </location>
</feature>